<organism evidence="1 2">
    <name type="scientific">Candidatus Criblamydia sequanensis CRIB-18</name>
    <dbReference type="NCBI Taxonomy" id="1437425"/>
    <lineage>
        <taxon>Bacteria</taxon>
        <taxon>Pseudomonadati</taxon>
        <taxon>Chlamydiota</taxon>
        <taxon>Chlamydiia</taxon>
        <taxon>Parachlamydiales</taxon>
        <taxon>Candidatus Criblamydiaceae</taxon>
        <taxon>Candidatus Criblamydia</taxon>
    </lineage>
</organism>
<keyword evidence="2" id="KW-1185">Reference proteome</keyword>
<reference evidence="1" key="1">
    <citation type="submission" date="2013-12" db="EMBL/GenBank/DDBJ databases">
        <authorList>
            <person name="Linke B."/>
        </authorList>
    </citation>
    <scope>NUCLEOTIDE SEQUENCE [LARGE SCALE GENOMIC DNA]</scope>
    <source>
        <strain evidence="1">CRIB-18</strain>
    </source>
</reference>
<proteinExistence type="predicted"/>
<dbReference type="RefSeq" id="WP_041018003.1">
    <property type="nucleotide sequence ID" value="NZ_CCEJ010000008.1"/>
</dbReference>
<dbReference type="eggNOG" id="ENOG5032U34">
    <property type="taxonomic scope" value="Bacteria"/>
</dbReference>
<dbReference type="Proteomes" id="UP000031552">
    <property type="component" value="Unassembled WGS sequence"/>
</dbReference>
<dbReference type="AlphaFoldDB" id="A0A090D2K9"/>
<evidence type="ECO:0008006" key="3">
    <source>
        <dbReference type="Google" id="ProtNLM"/>
    </source>
</evidence>
<name>A0A090D2K9_9BACT</name>
<comment type="caution">
    <text evidence="1">The sequence shown here is derived from an EMBL/GenBank/DDBJ whole genome shotgun (WGS) entry which is preliminary data.</text>
</comment>
<sequence>MSHTIVDGWLPNKHQKLLLDAALIPNQSIEKWEEWLKEKNLEDIDEASYRLLPLIWHRLHHLKYQHPLMSRLKGVYLHTWAKNKRLFYHGEGIIKKLQDKNIPVLLIKGPALLLTYQDFALRPMNDFDLMVKRDQFELAIQVLQENGWSNGKQKNLSATSFKLYHAVNFTNEEKIAIDLHQALVTELVGEKEDASFWQLSKKVQLRGSIEPYLLSDEDLFFQTCIHGLRWNPVTSLRWVLDACTILNSKKKFDWERVLKLCESYRLKIPVWKALFYLKENYIKDLDTTIIQQFSSTTEEEEREYRFYQNPRGLEGKWGVIWTHALKRRRFKKGFFSLAKEIVNVFLKSRNIQNSKEFISFIRKKFFVILRS</sequence>
<dbReference type="Gene3D" id="3.30.460.40">
    <property type="match status" value="1"/>
</dbReference>
<dbReference type="OrthoDB" id="1490109at2"/>
<dbReference type="STRING" id="1437425.CSEC_1645"/>
<reference evidence="1" key="2">
    <citation type="submission" date="2014-09" db="EMBL/GenBank/DDBJ databases">
        <title>Criblamydia sequanensis harbors a mega-plasmid encoding arsenite resistance.</title>
        <authorList>
            <person name="Bertelli C."/>
            <person name="Goesmann A."/>
            <person name="Greub G."/>
        </authorList>
    </citation>
    <scope>NUCLEOTIDE SEQUENCE [LARGE SCALE GENOMIC DNA]</scope>
    <source>
        <strain evidence="1">CRIB-18</strain>
    </source>
</reference>
<evidence type="ECO:0000313" key="2">
    <source>
        <dbReference type="Proteomes" id="UP000031552"/>
    </source>
</evidence>
<gene>
    <name evidence="1" type="ORF">CSEC_1645</name>
</gene>
<protein>
    <recommendedName>
        <fullName evidence="3">Nucleotidyltransferase family protein</fullName>
    </recommendedName>
</protein>
<evidence type="ECO:0000313" key="1">
    <source>
        <dbReference type="EMBL" id="CDR34458.1"/>
    </source>
</evidence>
<dbReference type="InterPro" id="IPR039498">
    <property type="entry name" value="NTP_transf_5"/>
</dbReference>
<dbReference type="Pfam" id="PF14907">
    <property type="entry name" value="NTP_transf_5"/>
    <property type="match status" value="1"/>
</dbReference>
<accession>A0A090D2K9</accession>
<dbReference type="EMBL" id="CCEJ010000008">
    <property type="protein sequence ID" value="CDR34458.1"/>
    <property type="molecule type" value="Genomic_DNA"/>
</dbReference>